<organism evidence="1">
    <name type="scientific">Myoviridae sp. ct1Js5</name>
    <dbReference type="NCBI Taxonomy" id="2826601"/>
    <lineage>
        <taxon>Viruses</taxon>
        <taxon>Duplodnaviria</taxon>
        <taxon>Heunggongvirae</taxon>
        <taxon>Uroviricota</taxon>
        <taxon>Caudoviricetes</taxon>
    </lineage>
</organism>
<reference evidence="1" key="1">
    <citation type="journal article" date="2021" name="Proc. Natl. Acad. Sci. U.S.A.">
        <title>A Catalog of Tens of Thousands of Viruses from Human Metagenomes Reveals Hidden Associations with Chronic Diseases.</title>
        <authorList>
            <person name="Tisza M.J."/>
            <person name="Buck C.B."/>
        </authorList>
    </citation>
    <scope>NUCLEOTIDE SEQUENCE</scope>
    <source>
        <strain evidence="1">Ct1Js5</strain>
    </source>
</reference>
<evidence type="ECO:0000313" key="1">
    <source>
        <dbReference type="EMBL" id="DAD78817.1"/>
    </source>
</evidence>
<proteinExistence type="predicted"/>
<protein>
    <submittedName>
        <fullName evidence="1">Uncharacterized protein</fullName>
    </submittedName>
</protein>
<sequence length="32" mass="3588">MLNTLLVQSMVNLFATLLSLHYSQPMPTVLPD</sequence>
<name>A0A8S5M8Y8_9CAUD</name>
<dbReference type="EMBL" id="BK014852">
    <property type="protein sequence ID" value="DAD78817.1"/>
    <property type="molecule type" value="Genomic_DNA"/>
</dbReference>
<accession>A0A8S5M8Y8</accession>